<gene>
    <name evidence="2" type="ORF">LTR82_008385</name>
</gene>
<dbReference type="Proteomes" id="UP001168146">
    <property type="component" value="Unassembled WGS sequence"/>
</dbReference>
<dbReference type="GO" id="GO:0006360">
    <property type="term" value="P:transcription by RNA polymerase I"/>
    <property type="evidence" value="ECO:0007669"/>
    <property type="project" value="InterPro"/>
</dbReference>
<reference evidence="2" key="1">
    <citation type="submission" date="2021-12" db="EMBL/GenBank/DDBJ databases">
        <title>Black yeast isolated from Biological Soil Crust.</title>
        <authorList>
            <person name="Kurbessoian T."/>
        </authorList>
    </citation>
    <scope>NUCLEOTIDE SEQUENCE</scope>
    <source>
        <strain evidence="2">CCFEE 5208</strain>
    </source>
</reference>
<comment type="caution">
    <text evidence="2">The sequence shown here is derived from an EMBL/GenBank/DDBJ whole genome shotgun (WGS) entry which is preliminary data.</text>
</comment>
<evidence type="ECO:0000313" key="2">
    <source>
        <dbReference type="EMBL" id="KAK0320672.1"/>
    </source>
</evidence>
<proteinExistence type="predicted"/>
<dbReference type="InterPro" id="IPR022793">
    <property type="entry name" value="Rrn10"/>
</dbReference>
<feature type="compositionally biased region" description="Basic and acidic residues" evidence="1">
    <location>
        <begin position="21"/>
        <end position="42"/>
    </location>
</feature>
<protein>
    <submittedName>
        <fullName evidence="2">Uncharacterized protein</fullName>
    </submittedName>
</protein>
<feature type="region of interest" description="Disordered" evidence="1">
    <location>
        <begin position="20"/>
        <end position="45"/>
    </location>
</feature>
<accession>A0AAN6J8T8</accession>
<dbReference type="PANTHER" id="PTHR28054">
    <property type="entry name" value="RNA POLYMERASE I-SPECIFIC TRANSCRIPTION INITIATION FACTOR RRN10"/>
    <property type="match status" value="1"/>
</dbReference>
<evidence type="ECO:0000256" key="1">
    <source>
        <dbReference type="SAM" id="MobiDB-lite"/>
    </source>
</evidence>
<sequence length="190" mass="21199">MGRRTDTAEKSRYSCKQAMAHRLETKSVDQPDRDSPGAEYTRRQTTLYDAVAGRVGYEGFLTDQQPSKYRDTASTSQVPLPPEEILFRRKGAPVRFAEDDVYEADRHLQPHQRLPDSDLLKTIHAYVADYYDRTSKAHGNVDVRSLDETALLAFGILLEEASGHALGSTGDLAFVESVEANVSDEPSRPP</sequence>
<name>A0AAN6J8T8_9PEZI</name>
<dbReference type="AlphaFoldDB" id="A0AAN6J8T8"/>
<evidence type="ECO:0000313" key="3">
    <source>
        <dbReference type="Proteomes" id="UP001168146"/>
    </source>
</evidence>
<organism evidence="2 3">
    <name type="scientific">Friedmanniomyces endolithicus</name>
    <dbReference type="NCBI Taxonomy" id="329885"/>
    <lineage>
        <taxon>Eukaryota</taxon>
        <taxon>Fungi</taxon>
        <taxon>Dikarya</taxon>
        <taxon>Ascomycota</taxon>
        <taxon>Pezizomycotina</taxon>
        <taxon>Dothideomycetes</taxon>
        <taxon>Dothideomycetidae</taxon>
        <taxon>Mycosphaerellales</taxon>
        <taxon>Teratosphaeriaceae</taxon>
        <taxon>Friedmanniomyces</taxon>
    </lineage>
</organism>
<dbReference type="PANTHER" id="PTHR28054:SF1">
    <property type="entry name" value="RNA POLYMERASE I-SPECIFIC TRANSCRIPTION INITIATION FACTOR RRN10"/>
    <property type="match status" value="1"/>
</dbReference>
<dbReference type="EMBL" id="JASUXU010000024">
    <property type="protein sequence ID" value="KAK0320672.1"/>
    <property type="molecule type" value="Genomic_DNA"/>
</dbReference>